<dbReference type="NCBIfam" id="TIGR03897">
    <property type="entry name" value="lanti_2_LanM"/>
    <property type="match status" value="1"/>
</dbReference>
<dbReference type="Gene3D" id="1.50.10.20">
    <property type="match status" value="1"/>
</dbReference>
<dbReference type="EMBL" id="JBEZAM010000016">
    <property type="protein sequence ID" value="MEU7294495.1"/>
    <property type="molecule type" value="Genomic_DNA"/>
</dbReference>
<organism evidence="2 3">
    <name type="scientific">Streptomyces exfoliatus</name>
    <name type="common">Streptomyces hydrogenans</name>
    <dbReference type="NCBI Taxonomy" id="1905"/>
    <lineage>
        <taxon>Bacteria</taxon>
        <taxon>Bacillati</taxon>
        <taxon>Actinomycetota</taxon>
        <taxon>Actinomycetes</taxon>
        <taxon>Kitasatosporales</taxon>
        <taxon>Streptomycetaceae</taxon>
        <taxon>Streptomyces</taxon>
    </lineage>
</organism>
<dbReference type="RefSeq" id="WP_359207565.1">
    <property type="nucleotide sequence ID" value="NZ_JBEZAM010000016.1"/>
</dbReference>
<dbReference type="SUPFAM" id="SSF158745">
    <property type="entry name" value="LanC-like"/>
    <property type="match status" value="1"/>
</dbReference>
<evidence type="ECO:0000313" key="2">
    <source>
        <dbReference type="EMBL" id="MEU7294495.1"/>
    </source>
</evidence>
<evidence type="ECO:0000259" key="1">
    <source>
        <dbReference type="Pfam" id="PF13575"/>
    </source>
</evidence>
<dbReference type="Pfam" id="PF13575">
    <property type="entry name" value="DUF4135"/>
    <property type="match status" value="1"/>
</dbReference>
<comment type="caution">
    <text evidence="2">The sequence shown here is derived from an EMBL/GenBank/DDBJ whole genome shotgun (WGS) entry which is preliminary data.</text>
</comment>
<keyword evidence="3" id="KW-1185">Reference proteome</keyword>
<protein>
    <submittedName>
        <fullName evidence="2">Type 2 lanthipeptide synthetase LanM family protein</fullName>
    </submittedName>
</protein>
<dbReference type="InterPro" id="IPR007822">
    <property type="entry name" value="LANC-like"/>
</dbReference>
<reference evidence="2 3" key="1">
    <citation type="submission" date="2024-06" db="EMBL/GenBank/DDBJ databases">
        <title>The Natural Products Discovery Center: Release of the First 8490 Sequenced Strains for Exploring Actinobacteria Biosynthetic Diversity.</title>
        <authorList>
            <person name="Kalkreuter E."/>
            <person name="Kautsar S.A."/>
            <person name="Yang D."/>
            <person name="Bader C.D."/>
            <person name="Teijaro C.N."/>
            <person name="Fluegel L."/>
            <person name="Davis C.M."/>
            <person name="Simpson J.R."/>
            <person name="Lauterbach L."/>
            <person name="Steele A.D."/>
            <person name="Gui C."/>
            <person name="Meng S."/>
            <person name="Li G."/>
            <person name="Viehrig K."/>
            <person name="Ye F."/>
            <person name="Su P."/>
            <person name="Kiefer A.F."/>
            <person name="Nichols A."/>
            <person name="Cepeda A.J."/>
            <person name="Yan W."/>
            <person name="Fan B."/>
            <person name="Jiang Y."/>
            <person name="Adhikari A."/>
            <person name="Zheng C.-J."/>
            <person name="Schuster L."/>
            <person name="Cowan T.M."/>
            <person name="Smanski M.J."/>
            <person name="Chevrette M.G."/>
            <person name="De Carvalho L.P.S."/>
            <person name="Shen B."/>
        </authorList>
    </citation>
    <scope>NUCLEOTIDE SEQUENCE [LARGE SCALE GENOMIC DNA]</scope>
    <source>
        <strain evidence="2 3">NPDC045705</strain>
    </source>
</reference>
<dbReference type="SMART" id="SM01260">
    <property type="entry name" value="LANC_like"/>
    <property type="match status" value="1"/>
</dbReference>
<feature type="domain" description="Lantibiotic biosynthesis protein dehydration" evidence="1">
    <location>
        <begin position="148"/>
        <end position="517"/>
    </location>
</feature>
<gene>
    <name evidence="2" type="ORF">AB0A76_14980</name>
</gene>
<accession>A0ABV3CW84</accession>
<sequence length="999" mass="107964">MISPANLYPELDSVEIRETIEPLGVFAPAVHVKLSAPSDVAPEAPSPAALAWSLEPEEYPFQRVIRRLALPAADRLLPEELTEAVADLDAFTLQVLGRAEARLRDVATRTLVAAVNKASTEGLLRGETPHERYQDFVTRAWRDALEPFPVLHSAAGHVVRNAREAARELVRRLHADRDEVFRFSRIDPGDPLLSIGGADGDSHAHGRAVSILTFASGARLVYKPRDVSCEAAFETVVERVNAEADCALPAARTLVRDGYGYVEYVEQEDIGGLSVPFMRACGQLAAVFYLLDARDMHFENILPTRLGPVAIDLETLLHPSRVHTGPTQEAEGNAYDEIGRSVYGIGILPLVLAGKNEDSGYVDLGFLGGDNQGVSPFKTMVFEDPFTDRIRVHLQARPSEQRSTVVRESTEQEIHGLAGQMADGFRQVCEAVIRRASWWTTLLEELAPAMRLRYIHNPTSQYAQILRMAASAAAMADPALAQALLHRIAIPSRFSDRRLVGSELRQMAERDVPYFTVPATGTTVHDCDGEDTGVRLDRTPLSRALAKVAALDEQAVRRQLRLLHSAFCSRFPDNHLSGGTAWNGRTSTGERTGLERLARSLADGLTAGSLPDQYGHLPATWIGPLASAQAARPWPSGVLGYDLYTGRTGPALALAAAAAHFGDERYERVARQVFERSAGILTDGVYELRSIRQSGAGAYTGTTGLLFALCEAGRILGEPGWVEAAQDAVPLVVEQLGPENTPEVISGISGIATMIASIGGDHSLKALDGLAGRLLRHVEEPSGSWWEQSGFAHGVAGVLHALASLPDRTGHHTVHPTGHDTAHDTAHPTGHRVAAAIGVLTDRLDSFYVPQERNWSTNSASPGRFSTGWCHGSAGIAMALSAVTARTADERSAERLEAALDNTFRQGFGRNLTWCHGDLGNIDVVRRIAGDDQELLERAAAVEALRLGPDVVAEKLADTGSRYAHTDSAMVGSSGVLLHLLGRLDDARPRVSPIWHGAL</sequence>
<proteinExistence type="predicted"/>
<evidence type="ECO:0000313" key="3">
    <source>
        <dbReference type="Proteomes" id="UP001551210"/>
    </source>
</evidence>
<dbReference type="PRINTS" id="PR01950">
    <property type="entry name" value="LANCSUPER"/>
</dbReference>
<dbReference type="Pfam" id="PF05147">
    <property type="entry name" value="LANC_like"/>
    <property type="match status" value="1"/>
</dbReference>
<dbReference type="InterPro" id="IPR017146">
    <property type="entry name" value="Lanti_2_LanM"/>
</dbReference>
<name>A0ABV3CW84_STREX</name>
<dbReference type="InterPro" id="IPR025410">
    <property type="entry name" value="Lant_dehyd"/>
</dbReference>
<dbReference type="CDD" id="cd04792">
    <property type="entry name" value="LanM-like"/>
    <property type="match status" value="1"/>
</dbReference>
<dbReference type="PIRSF" id="PIRSF037228">
    <property type="entry name" value="Lant_mod_RumM"/>
    <property type="match status" value="1"/>
</dbReference>
<dbReference type="Proteomes" id="UP001551210">
    <property type="component" value="Unassembled WGS sequence"/>
</dbReference>